<proteinExistence type="predicted"/>
<keyword evidence="6 13" id="KW-0812">Transmembrane</keyword>
<dbReference type="EC" id="2.7.13.3" evidence="3"/>
<comment type="subcellular location">
    <subcellularLocation>
        <location evidence="2">Cell membrane</location>
        <topology evidence="2">Multi-pass membrane protein</topology>
    </subcellularLocation>
</comment>
<gene>
    <name evidence="15" type="ORF">ACFQ38_09225</name>
</gene>
<evidence type="ECO:0000256" key="7">
    <source>
        <dbReference type="ARBA" id="ARBA00022741"/>
    </source>
</evidence>
<dbReference type="InterPro" id="IPR005467">
    <property type="entry name" value="His_kinase_dom"/>
</dbReference>
<dbReference type="RefSeq" id="WP_381480471.1">
    <property type="nucleotide sequence ID" value="NZ_JBHTLT010000043.1"/>
</dbReference>
<evidence type="ECO:0000256" key="1">
    <source>
        <dbReference type="ARBA" id="ARBA00000085"/>
    </source>
</evidence>
<keyword evidence="10 13" id="KW-1133">Transmembrane helix</keyword>
<evidence type="ECO:0000256" key="12">
    <source>
        <dbReference type="ARBA" id="ARBA00023136"/>
    </source>
</evidence>
<feature type="domain" description="Histidine kinase" evidence="14">
    <location>
        <begin position="128"/>
        <end position="334"/>
    </location>
</feature>
<dbReference type="Proteomes" id="UP001597231">
    <property type="component" value="Unassembled WGS sequence"/>
</dbReference>
<protein>
    <recommendedName>
        <fullName evidence="3">histidine kinase</fullName>
        <ecNumber evidence="3">2.7.13.3</ecNumber>
    </recommendedName>
</protein>
<dbReference type="Gene3D" id="3.30.565.10">
    <property type="entry name" value="Histidine kinase-like ATPase, C-terminal domain"/>
    <property type="match status" value="1"/>
</dbReference>
<evidence type="ECO:0000313" key="15">
    <source>
        <dbReference type="EMBL" id="MFD1205284.1"/>
    </source>
</evidence>
<keyword evidence="11" id="KW-0902">Two-component regulatory system</keyword>
<reference evidence="16" key="1">
    <citation type="journal article" date="2019" name="Int. J. Syst. Evol. Microbiol.">
        <title>The Global Catalogue of Microorganisms (GCM) 10K type strain sequencing project: providing services to taxonomists for standard genome sequencing and annotation.</title>
        <authorList>
            <consortium name="The Broad Institute Genomics Platform"/>
            <consortium name="The Broad Institute Genome Sequencing Center for Infectious Disease"/>
            <person name="Wu L."/>
            <person name="Ma J."/>
        </authorList>
    </citation>
    <scope>NUCLEOTIDE SEQUENCE [LARGE SCALE GENOMIC DNA]</scope>
    <source>
        <strain evidence="16">CCUG 53915</strain>
    </source>
</reference>
<evidence type="ECO:0000256" key="9">
    <source>
        <dbReference type="ARBA" id="ARBA00022840"/>
    </source>
</evidence>
<dbReference type="EMBL" id="JBHTLT010000043">
    <property type="protein sequence ID" value="MFD1205284.1"/>
    <property type="molecule type" value="Genomic_DNA"/>
</dbReference>
<dbReference type="InterPro" id="IPR036890">
    <property type="entry name" value="HATPase_C_sf"/>
</dbReference>
<name>A0ABW3TZ66_9BACL</name>
<keyword evidence="8 15" id="KW-0418">Kinase</keyword>
<evidence type="ECO:0000256" key="10">
    <source>
        <dbReference type="ARBA" id="ARBA00022989"/>
    </source>
</evidence>
<comment type="catalytic activity">
    <reaction evidence="1">
        <text>ATP + protein L-histidine = ADP + protein N-phospho-L-histidine.</text>
        <dbReference type="EC" id="2.7.13.3"/>
    </reaction>
</comment>
<dbReference type="SUPFAM" id="SSF55874">
    <property type="entry name" value="ATPase domain of HSP90 chaperone/DNA topoisomerase II/histidine kinase"/>
    <property type="match status" value="1"/>
</dbReference>
<evidence type="ECO:0000313" key="16">
    <source>
        <dbReference type="Proteomes" id="UP001597231"/>
    </source>
</evidence>
<keyword evidence="12 13" id="KW-0472">Membrane</keyword>
<keyword evidence="9" id="KW-0067">ATP-binding</keyword>
<dbReference type="CDD" id="cd00082">
    <property type="entry name" value="HisKA"/>
    <property type="match status" value="1"/>
</dbReference>
<comment type="caution">
    <text evidence="15">The sequence shown here is derived from an EMBL/GenBank/DDBJ whole genome shotgun (WGS) entry which is preliminary data.</text>
</comment>
<dbReference type="PANTHER" id="PTHR45453:SF2">
    <property type="entry name" value="HISTIDINE KINASE"/>
    <property type="match status" value="1"/>
</dbReference>
<organism evidence="15 16">
    <name type="scientific">Sporosarcina contaminans</name>
    <dbReference type="NCBI Taxonomy" id="633403"/>
    <lineage>
        <taxon>Bacteria</taxon>
        <taxon>Bacillati</taxon>
        <taxon>Bacillota</taxon>
        <taxon>Bacilli</taxon>
        <taxon>Bacillales</taxon>
        <taxon>Caryophanaceae</taxon>
        <taxon>Sporosarcina</taxon>
    </lineage>
</organism>
<dbReference type="InterPro" id="IPR050351">
    <property type="entry name" value="BphY/WalK/GraS-like"/>
</dbReference>
<evidence type="ECO:0000256" key="5">
    <source>
        <dbReference type="ARBA" id="ARBA00022679"/>
    </source>
</evidence>
<evidence type="ECO:0000256" key="13">
    <source>
        <dbReference type="SAM" id="Phobius"/>
    </source>
</evidence>
<keyword evidence="7" id="KW-0547">Nucleotide-binding</keyword>
<dbReference type="InterPro" id="IPR003594">
    <property type="entry name" value="HATPase_dom"/>
</dbReference>
<dbReference type="InterPro" id="IPR036097">
    <property type="entry name" value="HisK_dim/P_sf"/>
</dbReference>
<feature type="transmembrane region" description="Helical" evidence="13">
    <location>
        <begin position="44"/>
        <end position="65"/>
    </location>
</feature>
<evidence type="ECO:0000256" key="11">
    <source>
        <dbReference type="ARBA" id="ARBA00023012"/>
    </source>
</evidence>
<dbReference type="SUPFAM" id="SSF47384">
    <property type="entry name" value="Homodimeric domain of signal transducing histidine kinase"/>
    <property type="match status" value="1"/>
</dbReference>
<feature type="transmembrane region" description="Helical" evidence="13">
    <location>
        <begin position="15"/>
        <end position="32"/>
    </location>
</feature>
<keyword evidence="5" id="KW-0808">Transferase</keyword>
<evidence type="ECO:0000256" key="6">
    <source>
        <dbReference type="ARBA" id="ARBA00022692"/>
    </source>
</evidence>
<dbReference type="PANTHER" id="PTHR45453">
    <property type="entry name" value="PHOSPHATE REGULON SENSOR PROTEIN PHOR"/>
    <property type="match status" value="1"/>
</dbReference>
<sequence>MSVSFRQYIRFQKRLFVLYIAIMSFITIMLYVEPTMSVHFSNLVYIHAIALFFFISFLTIDFYLVSKQYKAFSSRWSKGTFIRDGIDDPKTYEQHLYWELLQSVNDAHQQQLTSILHDKKESMEFMTTWFHDIKTPIAISKLISEQAKENPDSESISEEISRIERSVDQALYFTRTDHFSRDYIIRKTGLDAVIRSVVKQFAKEFIRRRIKIVIQMVPLCVETDSKWLAYSLSEFLSNALKYSNDGGTITIYSEEDLEESRVVILDEGVGIPQHDISRVFQLGFTGANGRINRKSTGIGLYIAKKIMDKIGHNVTISSTEGVSTAVTIHFRKNDYYSTIM</sequence>
<evidence type="ECO:0000259" key="14">
    <source>
        <dbReference type="PROSITE" id="PS50109"/>
    </source>
</evidence>
<dbReference type="SMART" id="SM00387">
    <property type="entry name" value="HATPase_c"/>
    <property type="match status" value="1"/>
</dbReference>
<keyword evidence="4" id="KW-1003">Cell membrane</keyword>
<keyword evidence="16" id="KW-1185">Reference proteome</keyword>
<evidence type="ECO:0000256" key="8">
    <source>
        <dbReference type="ARBA" id="ARBA00022777"/>
    </source>
</evidence>
<evidence type="ECO:0000256" key="4">
    <source>
        <dbReference type="ARBA" id="ARBA00022475"/>
    </source>
</evidence>
<dbReference type="InterPro" id="IPR003661">
    <property type="entry name" value="HisK_dim/P_dom"/>
</dbReference>
<dbReference type="GO" id="GO:0016301">
    <property type="term" value="F:kinase activity"/>
    <property type="evidence" value="ECO:0007669"/>
    <property type="project" value="UniProtKB-KW"/>
</dbReference>
<accession>A0ABW3TZ66</accession>
<dbReference type="Pfam" id="PF02518">
    <property type="entry name" value="HATPase_c"/>
    <property type="match status" value="1"/>
</dbReference>
<dbReference type="PROSITE" id="PS50109">
    <property type="entry name" value="HIS_KIN"/>
    <property type="match status" value="1"/>
</dbReference>
<evidence type="ECO:0000256" key="2">
    <source>
        <dbReference type="ARBA" id="ARBA00004651"/>
    </source>
</evidence>
<evidence type="ECO:0000256" key="3">
    <source>
        <dbReference type="ARBA" id="ARBA00012438"/>
    </source>
</evidence>